<keyword evidence="1" id="KW-0805">Transcription regulation</keyword>
<dbReference type="InterPro" id="IPR012318">
    <property type="entry name" value="HTH_CRP"/>
</dbReference>
<evidence type="ECO:0000256" key="1">
    <source>
        <dbReference type="ARBA" id="ARBA00023015"/>
    </source>
</evidence>
<dbReference type="Gene3D" id="2.60.120.10">
    <property type="entry name" value="Jelly Rolls"/>
    <property type="match status" value="1"/>
</dbReference>
<reference evidence="7" key="1">
    <citation type="journal article" date="2019" name="Int. J. Syst. Evol. Microbiol.">
        <title>The Global Catalogue of Microorganisms (GCM) 10K type strain sequencing project: providing services to taxonomists for standard genome sequencing and annotation.</title>
        <authorList>
            <consortium name="The Broad Institute Genomics Platform"/>
            <consortium name="The Broad Institute Genome Sequencing Center for Infectious Disease"/>
            <person name="Wu L."/>
            <person name="Ma J."/>
        </authorList>
    </citation>
    <scope>NUCLEOTIDE SEQUENCE [LARGE SCALE GENOMIC DNA]</scope>
    <source>
        <strain evidence="7">JCM 17458</strain>
    </source>
</reference>
<feature type="domain" description="Cyclic nucleotide-binding" evidence="4">
    <location>
        <begin position="13"/>
        <end position="133"/>
    </location>
</feature>
<accession>A0ABP8EL51</accession>
<dbReference type="PROSITE" id="PS50042">
    <property type="entry name" value="CNMP_BINDING_3"/>
    <property type="match status" value="1"/>
</dbReference>
<name>A0ABP8EL51_9MICO</name>
<dbReference type="EMBL" id="BAABAZ010000006">
    <property type="protein sequence ID" value="GAA4284595.1"/>
    <property type="molecule type" value="Genomic_DNA"/>
</dbReference>
<dbReference type="Proteomes" id="UP001501586">
    <property type="component" value="Unassembled WGS sequence"/>
</dbReference>
<evidence type="ECO:0000313" key="7">
    <source>
        <dbReference type="Proteomes" id="UP001501586"/>
    </source>
</evidence>
<evidence type="ECO:0000313" key="6">
    <source>
        <dbReference type="EMBL" id="GAA4284595.1"/>
    </source>
</evidence>
<evidence type="ECO:0000259" key="5">
    <source>
        <dbReference type="PROSITE" id="PS51063"/>
    </source>
</evidence>
<dbReference type="InterPro" id="IPR014710">
    <property type="entry name" value="RmlC-like_jellyroll"/>
</dbReference>
<proteinExistence type="predicted"/>
<dbReference type="Pfam" id="PF13545">
    <property type="entry name" value="HTH_Crp_2"/>
    <property type="match status" value="1"/>
</dbReference>
<sequence>MSPVHSCVSRVPIFAHLTAEQQQEVTAIARPTTVTRHERLYSSGDDVSQLMVLHEGLVTTSSITADGREHLLRVLEPGDYVGENSFLTGSRPDHDATAAETSRLCVFRHSDLSQLIARRPEIGLAMLSDVSRRLAETEQRLTSVTSSSVDTRLAEYLSGLPGARTPDGYRIALPLPKKDIASLLSTTPESLSRSLSRLAEAGAITTPDARTVVVSDPALLGRLAQS</sequence>
<dbReference type="Gene3D" id="1.10.10.10">
    <property type="entry name" value="Winged helix-like DNA-binding domain superfamily/Winged helix DNA-binding domain"/>
    <property type="match status" value="1"/>
</dbReference>
<dbReference type="SMART" id="SM00100">
    <property type="entry name" value="cNMP"/>
    <property type="match status" value="1"/>
</dbReference>
<dbReference type="Pfam" id="PF00027">
    <property type="entry name" value="cNMP_binding"/>
    <property type="match status" value="1"/>
</dbReference>
<dbReference type="PANTHER" id="PTHR24567:SF28">
    <property type="entry name" value="LISTERIOLYSIN REGULATORY PROTEIN"/>
    <property type="match status" value="1"/>
</dbReference>
<dbReference type="InterPro" id="IPR000595">
    <property type="entry name" value="cNMP-bd_dom"/>
</dbReference>
<dbReference type="CDD" id="cd00038">
    <property type="entry name" value="CAP_ED"/>
    <property type="match status" value="1"/>
</dbReference>
<dbReference type="RefSeq" id="WP_236862572.1">
    <property type="nucleotide sequence ID" value="NZ_BAABAZ010000006.1"/>
</dbReference>
<dbReference type="SUPFAM" id="SSF46785">
    <property type="entry name" value="Winged helix' DNA-binding domain"/>
    <property type="match status" value="1"/>
</dbReference>
<organism evidence="6 7">
    <name type="scientific">Brevibacterium daeguense</name>
    <dbReference type="NCBI Taxonomy" id="909936"/>
    <lineage>
        <taxon>Bacteria</taxon>
        <taxon>Bacillati</taxon>
        <taxon>Actinomycetota</taxon>
        <taxon>Actinomycetes</taxon>
        <taxon>Micrococcales</taxon>
        <taxon>Brevibacteriaceae</taxon>
        <taxon>Brevibacterium</taxon>
    </lineage>
</organism>
<dbReference type="InterPro" id="IPR036388">
    <property type="entry name" value="WH-like_DNA-bd_sf"/>
</dbReference>
<feature type="domain" description="HTH crp-type" evidence="5">
    <location>
        <begin position="147"/>
        <end position="218"/>
    </location>
</feature>
<keyword evidence="2" id="KW-0238">DNA-binding</keyword>
<keyword evidence="7" id="KW-1185">Reference proteome</keyword>
<gene>
    <name evidence="6" type="ORF">GCM10022261_21260</name>
</gene>
<dbReference type="SMART" id="SM00419">
    <property type="entry name" value="HTH_CRP"/>
    <property type="match status" value="1"/>
</dbReference>
<dbReference type="SUPFAM" id="SSF51206">
    <property type="entry name" value="cAMP-binding domain-like"/>
    <property type="match status" value="1"/>
</dbReference>
<dbReference type="InterPro" id="IPR018490">
    <property type="entry name" value="cNMP-bd_dom_sf"/>
</dbReference>
<evidence type="ECO:0000256" key="2">
    <source>
        <dbReference type="ARBA" id="ARBA00023125"/>
    </source>
</evidence>
<dbReference type="InterPro" id="IPR050397">
    <property type="entry name" value="Env_Response_Regulators"/>
</dbReference>
<dbReference type="InterPro" id="IPR036390">
    <property type="entry name" value="WH_DNA-bd_sf"/>
</dbReference>
<evidence type="ECO:0000259" key="4">
    <source>
        <dbReference type="PROSITE" id="PS50042"/>
    </source>
</evidence>
<protein>
    <submittedName>
        <fullName evidence="6">Crp/Fnr family transcriptional regulator</fullName>
    </submittedName>
</protein>
<keyword evidence="3" id="KW-0804">Transcription</keyword>
<dbReference type="PROSITE" id="PS51063">
    <property type="entry name" value="HTH_CRP_2"/>
    <property type="match status" value="1"/>
</dbReference>
<evidence type="ECO:0000256" key="3">
    <source>
        <dbReference type="ARBA" id="ARBA00023163"/>
    </source>
</evidence>
<comment type="caution">
    <text evidence="6">The sequence shown here is derived from an EMBL/GenBank/DDBJ whole genome shotgun (WGS) entry which is preliminary data.</text>
</comment>
<dbReference type="PANTHER" id="PTHR24567">
    <property type="entry name" value="CRP FAMILY TRANSCRIPTIONAL REGULATORY PROTEIN"/>
    <property type="match status" value="1"/>
</dbReference>